<dbReference type="PANTHER" id="PTHR43792">
    <property type="entry name" value="GNAT FAMILY, PUTATIVE (AFU_ORTHOLOGUE AFUA_3G00765)-RELATED-RELATED"/>
    <property type="match status" value="1"/>
</dbReference>
<dbReference type="SUPFAM" id="SSF55729">
    <property type="entry name" value="Acyl-CoA N-acyltransferases (Nat)"/>
    <property type="match status" value="1"/>
</dbReference>
<dbReference type="AlphaFoldDB" id="A0A844ZV39"/>
<feature type="domain" description="N-acetyltransferase" evidence="1">
    <location>
        <begin position="33"/>
        <end position="196"/>
    </location>
</feature>
<evidence type="ECO:0000313" key="2">
    <source>
        <dbReference type="EMBL" id="MXO91020.1"/>
    </source>
</evidence>
<gene>
    <name evidence="2" type="ORF">GRI41_09320</name>
</gene>
<dbReference type="GO" id="GO:0016747">
    <property type="term" value="F:acyltransferase activity, transferring groups other than amino-acyl groups"/>
    <property type="evidence" value="ECO:0007669"/>
    <property type="project" value="InterPro"/>
</dbReference>
<keyword evidence="2" id="KW-0808">Transferase</keyword>
<dbReference type="Proteomes" id="UP000442714">
    <property type="component" value="Unassembled WGS sequence"/>
</dbReference>
<dbReference type="InterPro" id="IPR016181">
    <property type="entry name" value="Acyl_CoA_acyltransferase"/>
</dbReference>
<name>A0A844ZV39_9SPHN</name>
<dbReference type="Gene3D" id="3.40.630.30">
    <property type="match status" value="1"/>
</dbReference>
<evidence type="ECO:0000313" key="3">
    <source>
        <dbReference type="Proteomes" id="UP000442714"/>
    </source>
</evidence>
<comment type="caution">
    <text evidence="2">The sequence shown here is derived from an EMBL/GenBank/DDBJ whole genome shotgun (WGS) entry which is preliminary data.</text>
</comment>
<reference evidence="2 3" key="1">
    <citation type="submission" date="2019-12" db="EMBL/GenBank/DDBJ databases">
        <title>Genomic-based taxomic classification of the family Erythrobacteraceae.</title>
        <authorList>
            <person name="Xu L."/>
        </authorList>
    </citation>
    <scope>NUCLEOTIDE SEQUENCE [LARGE SCALE GENOMIC DNA]</scope>
    <source>
        <strain evidence="2 3">KCTC 52763</strain>
    </source>
</reference>
<keyword evidence="3" id="KW-1185">Reference proteome</keyword>
<accession>A0A844ZV39</accession>
<dbReference type="RefSeq" id="WP_160604757.1">
    <property type="nucleotide sequence ID" value="NZ_WTYX01000002.1"/>
</dbReference>
<evidence type="ECO:0000259" key="1">
    <source>
        <dbReference type="PROSITE" id="PS51186"/>
    </source>
</evidence>
<proteinExistence type="predicted"/>
<dbReference type="OrthoDB" id="7432124at2"/>
<protein>
    <submittedName>
        <fullName evidence="2">GNAT family N-acetyltransferase</fullName>
    </submittedName>
</protein>
<dbReference type="EMBL" id="WTYX01000002">
    <property type="protein sequence ID" value="MXO91020.1"/>
    <property type="molecule type" value="Genomic_DNA"/>
</dbReference>
<dbReference type="PANTHER" id="PTHR43792:SF16">
    <property type="entry name" value="N-ACETYLTRANSFERASE DOMAIN-CONTAINING PROTEIN"/>
    <property type="match status" value="1"/>
</dbReference>
<dbReference type="InterPro" id="IPR000182">
    <property type="entry name" value="GNAT_dom"/>
</dbReference>
<organism evidence="2 3">
    <name type="scientific">Pontixanthobacter aquaemixtae</name>
    <dbReference type="NCBI Taxonomy" id="1958940"/>
    <lineage>
        <taxon>Bacteria</taxon>
        <taxon>Pseudomonadati</taxon>
        <taxon>Pseudomonadota</taxon>
        <taxon>Alphaproteobacteria</taxon>
        <taxon>Sphingomonadales</taxon>
        <taxon>Erythrobacteraceae</taxon>
        <taxon>Pontixanthobacter</taxon>
    </lineage>
</organism>
<sequence length="206" mass="22836">MSSPPQTRLFVTPEEERRIRSAVKGADVALLGPGYRLATAQDAEGLLELLADPEVSYPIYDLPRPLTHESIRSWVLDAQARQRQGEAAFAIMIDSTDEIVSYSYFTVWPERSSAEIAGAYRGDAQSMGAGKAGAACSFDWMFEHLGVRLIGVTAAIDNVRSAKVIEAAGFTFFGERDSVRPDGSTRQSLYWEMMRKDWQKLKAQGH</sequence>
<dbReference type="InterPro" id="IPR051531">
    <property type="entry name" value="N-acetyltransferase"/>
</dbReference>
<dbReference type="PROSITE" id="PS51186">
    <property type="entry name" value="GNAT"/>
    <property type="match status" value="1"/>
</dbReference>
<dbReference type="Pfam" id="PF13302">
    <property type="entry name" value="Acetyltransf_3"/>
    <property type="match status" value="1"/>
</dbReference>